<dbReference type="Gene3D" id="2.170.130.10">
    <property type="entry name" value="TonB-dependent receptor, plug domain"/>
    <property type="match status" value="1"/>
</dbReference>
<evidence type="ECO:0000313" key="14">
    <source>
        <dbReference type="Proteomes" id="UP001204015"/>
    </source>
</evidence>
<dbReference type="Pfam" id="PF07715">
    <property type="entry name" value="Plug"/>
    <property type="match status" value="1"/>
</dbReference>
<evidence type="ECO:0000313" key="13">
    <source>
        <dbReference type="EMBL" id="MCO6024909.1"/>
    </source>
</evidence>
<feature type="compositionally biased region" description="Basic and acidic residues" evidence="9">
    <location>
        <begin position="277"/>
        <end position="287"/>
    </location>
</feature>
<dbReference type="InterPro" id="IPR039426">
    <property type="entry name" value="TonB-dep_rcpt-like"/>
</dbReference>
<comment type="subcellular location">
    <subcellularLocation>
        <location evidence="1 8">Cell outer membrane</location>
        <topology evidence="1 8">Multi-pass membrane protein</topology>
    </subcellularLocation>
</comment>
<evidence type="ECO:0000256" key="9">
    <source>
        <dbReference type="SAM" id="MobiDB-lite"/>
    </source>
</evidence>
<keyword evidence="4 8" id="KW-0812">Transmembrane</keyword>
<keyword evidence="13" id="KW-0675">Receptor</keyword>
<name>A0ABT1BUY8_9BACT</name>
<dbReference type="EMBL" id="JAMXLY010000008">
    <property type="protein sequence ID" value="MCO6024909.1"/>
    <property type="molecule type" value="Genomic_DNA"/>
</dbReference>
<dbReference type="Proteomes" id="UP001204015">
    <property type="component" value="Unassembled WGS sequence"/>
</dbReference>
<keyword evidence="3 8" id="KW-1134">Transmembrane beta strand</keyword>
<dbReference type="Pfam" id="PF14905">
    <property type="entry name" value="OMP_b-brl_3"/>
    <property type="match status" value="1"/>
</dbReference>
<dbReference type="PROSITE" id="PS52016">
    <property type="entry name" value="TONB_DEPENDENT_REC_3"/>
    <property type="match status" value="1"/>
</dbReference>
<dbReference type="SUPFAM" id="SSF56935">
    <property type="entry name" value="Porins"/>
    <property type="match status" value="1"/>
</dbReference>
<feature type="region of interest" description="Disordered" evidence="9">
    <location>
        <begin position="277"/>
        <end position="309"/>
    </location>
</feature>
<dbReference type="Gene3D" id="2.40.170.20">
    <property type="entry name" value="TonB-dependent receptor, beta-barrel domain"/>
    <property type="match status" value="1"/>
</dbReference>
<dbReference type="InterPro" id="IPR037066">
    <property type="entry name" value="Plug_dom_sf"/>
</dbReference>
<dbReference type="Gene3D" id="2.60.40.1120">
    <property type="entry name" value="Carboxypeptidase-like, regulatory domain"/>
    <property type="match status" value="1"/>
</dbReference>
<accession>A0ABT1BUY8</accession>
<dbReference type="InterPro" id="IPR041700">
    <property type="entry name" value="OMP_b-brl_3"/>
</dbReference>
<feature type="domain" description="TonB-dependent receptor plug" evidence="11">
    <location>
        <begin position="141"/>
        <end position="221"/>
    </location>
</feature>
<keyword evidence="14" id="KW-1185">Reference proteome</keyword>
<dbReference type="Pfam" id="PF13715">
    <property type="entry name" value="CarbopepD_reg_2"/>
    <property type="match status" value="1"/>
</dbReference>
<evidence type="ECO:0000256" key="1">
    <source>
        <dbReference type="ARBA" id="ARBA00004571"/>
    </source>
</evidence>
<evidence type="ECO:0000256" key="8">
    <source>
        <dbReference type="PROSITE-ProRule" id="PRU01360"/>
    </source>
</evidence>
<dbReference type="PANTHER" id="PTHR30069">
    <property type="entry name" value="TONB-DEPENDENT OUTER MEMBRANE RECEPTOR"/>
    <property type="match status" value="1"/>
</dbReference>
<evidence type="ECO:0000256" key="7">
    <source>
        <dbReference type="ARBA" id="ARBA00023237"/>
    </source>
</evidence>
<feature type="signal peptide" evidence="10">
    <location>
        <begin position="1"/>
        <end position="19"/>
    </location>
</feature>
<feature type="domain" description="Outer membrane protein beta-barrel" evidence="12">
    <location>
        <begin position="378"/>
        <end position="772"/>
    </location>
</feature>
<sequence>MKRWMCFISCCLVSIAALANMSGWKVIGKVIEKSNHKPIEYVTIALRNGNGKLVSGTITDSLGTFKMNGIADGNYQITYSYIGYGDINHSLIVKGNTDCGIVSLNNSTATSLGEVIVKGRQRALIQRLDKKVYNVNQDIMSTSESIGELLQHIPSVDMDIDGNISVRGNQNVTILVNGRLSTLFNGKSKGDALQQLSASNIERIEVITNPSAAYRPDGTSGIINIILKKNARKGLNGSLYSNIGNKGRFNAGTNLSLGTDKWSILGGYAFRQDRYDRTTTDNRDSKDGQVSQNTIGTGHPKSHTFNLGGSLKVTPEDAINFSGNYEYRRFLRTEDVESNTQNLSGVETENYSRRRNADARENMYEGNAAYAHKYGNDNQWGINYAYSSQTENEMNYYQTSRTLRETVYSKNNEKVWNGNYLHTAKLYWQFNPWQGGKLSSGYELEHLKTEQDYHVGDWNGSNYIPDASNSSDFTYWRTVHSFYTTIDIQSGKWNMTAGIRGEYDHQRSLLAKTDSFIRKNEFSLYPTFHSSWQLTEHQELQLNYSLRVNRPVGEDMDPYAEHINPLSMQTGNPHLKPEKIHSLETGWMWHNDVNSTLTTTLYYRYTLNPITNISYMNKDTLITTKENMQNSQDAGLEVIWSWQPLHWLSLNINGNGFYQQINASKLGYGSKRSTWAWSSLMNADITPLNHLTIQFNTRYNSPQLIPQGHLNGNYIFNMGIRYEYPKTGLSIIASISDLFNTFHKSYTLNTDDLRQKVEKRRNPRIVYIGLTYNFGLGKKKSQEIKYDDKL</sequence>
<gene>
    <name evidence="13" type="ORF">NG821_03450</name>
</gene>
<dbReference type="InterPro" id="IPR012910">
    <property type="entry name" value="Plug_dom"/>
</dbReference>
<dbReference type="InterPro" id="IPR036942">
    <property type="entry name" value="Beta-barrel_TonB_sf"/>
</dbReference>
<evidence type="ECO:0000256" key="6">
    <source>
        <dbReference type="ARBA" id="ARBA00023136"/>
    </source>
</evidence>
<keyword evidence="5 10" id="KW-0732">Signal</keyword>
<reference evidence="13 14" key="1">
    <citation type="submission" date="2022-06" db="EMBL/GenBank/DDBJ databases">
        <title>A taxonomic note on the genus Prevotella: Description of four novel genera and emended description of the genera Hallella and Xylanibacter.</title>
        <authorList>
            <person name="Hitch T.C.A."/>
        </authorList>
    </citation>
    <scope>NUCLEOTIDE SEQUENCE [LARGE SCALE GENOMIC DNA]</scope>
    <source>
        <strain evidence="13 14">DSM 100619</strain>
    </source>
</reference>
<comment type="similarity">
    <text evidence="8">Belongs to the TonB-dependent receptor family.</text>
</comment>
<keyword evidence="7 8" id="KW-0998">Cell outer membrane</keyword>
<evidence type="ECO:0000256" key="3">
    <source>
        <dbReference type="ARBA" id="ARBA00022452"/>
    </source>
</evidence>
<comment type="caution">
    <text evidence="13">The sequence shown here is derived from an EMBL/GenBank/DDBJ whole genome shotgun (WGS) entry which is preliminary data.</text>
</comment>
<dbReference type="RefSeq" id="WP_252760271.1">
    <property type="nucleotide sequence ID" value="NZ_JAMXLY010000008.1"/>
</dbReference>
<protein>
    <submittedName>
        <fullName evidence="13">TonB-dependent receptor</fullName>
    </submittedName>
</protein>
<evidence type="ECO:0000256" key="2">
    <source>
        <dbReference type="ARBA" id="ARBA00022448"/>
    </source>
</evidence>
<proteinExistence type="inferred from homology"/>
<evidence type="ECO:0000259" key="12">
    <source>
        <dbReference type="Pfam" id="PF14905"/>
    </source>
</evidence>
<evidence type="ECO:0000256" key="4">
    <source>
        <dbReference type="ARBA" id="ARBA00022692"/>
    </source>
</evidence>
<dbReference type="PANTHER" id="PTHR30069:SF29">
    <property type="entry name" value="HEMOGLOBIN AND HEMOGLOBIN-HAPTOGLOBIN-BINDING PROTEIN 1-RELATED"/>
    <property type="match status" value="1"/>
</dbReference>
<keyword evidence="2 8" id="KW-0813">Transport</keyword>
<keyword evidence="6 8" id="KW-0472">Membrane</keyword>
<evidence type="ECO:0000256" key="5">
    <source>
        <dbReference type="ARBA" id="ARBA00022729"/>
    </source>
</evidence>
<evidence type="ECO:0000256" key="10">
    <source>
        <dbReference type="SAM" id="SignalP"/>
    </source>
</evidence>
<organism evidence="13 14">
    <name type="scientific">Segatella cerevisiae</name>
    <dbReference type="NCBI Taxonomy" id="2053716"/>
    <lineage>
        <taxon>Bacteria</taxon>
        <taxon>Pseudomonadati</taxon>
        <taxon>Bacteroidota</taxon>
        <taxon>Bacteroidia</taxon>
        <taxon>Bacteroidales</taxon>
        <taxon>Prevotellaceae</taxon>
        <taxon>Segatella</taxon>
    </lineage>
</organism>
<dbReference type="SUPFAM" id="SSF49478">
    <property type="entry name" value="Cna protein B-type domain"/>
    <property type="match status" value="1"/>
</dbReference>
<evidence type="ECO:0000259" key="11">
    <source>
        <dbReference type="Pfam" id="PF07715"/>
    </source>
</evidence>
<feature type="chain" id="PRO_5046584916" evidence="10">
    <location>
        <begin position="20"/>
        <end position="790"/>
    </location>
</feature>